<dbReference type="Pfam" id="PF01223">
    <property type="entry name" value="Endonuclease_NS"/>
    <property type="match status" value="1"/>
</dbReference>
<dbReference type="GO" id="GO:0004519">
    <property type="term" value="F:endonuclease activity"/>
    <property type="evidence" value="ECO:0007669"/>
    <property type="project" value="UniProtKB-KW"/>
</dbReference>
<protein>
    <submittedName>
        <fullName evidence="9">DNA/RNA non-specific endonuclease</fullName>
    </submittedName>
</protein>
<dbReference type="SMART" id="SM00892">
    <property type="entry name" value="Endonuclease_NS"/>
    <property type="match status" value="1"/>
</dbReference>
<evidence type="ECO:0000259" key="8">
    <source>
        <dbReference type="SMART" id="SM00892"/>
    </source>
</evidence>
<dbReference type="InterPro" id="IPR001604">
    <property type="entry name" value="Endo_G_ENPP1-like_dom"/>
</dbReference>
<keyword evidence="3 9" id="KW-0255">Endonuclease</keyword>
<organism evidence="9">
    <name type="scientific">Tribolium castaneum</name>
    <name type="common">Red flour beetle</name>
    <dbReference type="NCBI Taxonomy" id="7070"/>
    <lineage>
        <taxon>Eukaryota</taxon>
        <taxon>Metazoa</taxon>
        <taxon>Ecdysozoa</taxon>
        <taxon>Arthropoda</taxon>
        <taxon>Hexapoda</taxon>
        <taxon>Insecta</taxon>
        <taxon>Pterygota</taxon>
        <taxon>Neoptera</taxon>
        <taxon>Endopterygota</taxon>
        <taxon>Coleoptera</taxon>
        <taxon>Polyphaga</taxon>
        <taxon>Cucujiformia</taxon>
        <taxon>Tenebrionidae</taxon>
        <taxon>Tenebrionidae incertae sedis</taxon>
        <taxon>Tribolium</taxon>
    </lineage>
</organism>
<feature type="binding site" evidence="5">
    <location>
        <position position="229"/>
    </location>
    <ligand>
        <name>Mg(2+)</name>
        <dbReference type="ChEBI" id="CHEBI:18420"/>
        <note>catalytic</note>
    </ligand>
</feature>
<evidence type="ECO:0000256" key="6">
    <source>
        <dbReference type="SAM" id="SignalP"/>
    </source>
</evidence>
<evidence type="ECO:0000256" key="4">
    <source>
        <dbReference type="PIRSR" id="PIRSR640255-1"/>
    </source>
</evidence>
<dbReference type="GO" id="GO:0046872">
    <property type="term" value="F:metal ion binding"/>
    <property type="evidence" value="ECO:0007669"/>
    <property type="project" value="UniProtKB-KW"/>
</dbReference>
<evidence type="ECO:0000313" key="9">
    <source>
        <dbReference type="EMBL" id="QJD55729.1"/>
    </source>
</evidence>
<dbReference type="InterPro" id="IPR044929">
    <property type="entry name" value="DNA/RNA_non-sp_Endonuclease_sf"/>
</dbReference>
<feature type="domain" description="DNA/RNA non-specific endonuclease/pyrophosphatase/phosphodiesterase" evidence="8">
    <location>
        <begin position="135"/>
        <end position="313"/>
    </location>
</feature>
<keyword evidence="6" id="KW-0732">Signal</keyword>
<dbReference type="InterPro" id="IPR020821">
    <property type="entry name" value="ENPP1-3/EXOG-like_nuc-like"/>
</dbReference>
<dbReference type="InterPro" id="IPR044925">
    <property type="entry name" value="His-Me_finger_sf"/>
</dbReference>
<feature type="signal peptide" evidence="6">
    <location>
        <begin position="1"/>
        <end position="19"/>
    </location>
</feature>
<keyword evidence="3 9" id="KW-0378">Hydrolase</keyword>
<feature type="chain" id="PRO_5028215018" evidence="6">
    <location>
        <begin position="20"/>
        <end position="358"/>
    </location>
</feature>
<evidence type="ECO:0000256" key="5">
    <source>
        <dbReference type="PIRSR" id="PIRSR640255-2"/>
    </source>
</evidence>
<keyword evidence="2" id="KW-0540">Nuclease</keyword>
<comment type="similarity">
    <text evidence="1">Belongs to the DNA/RNA non-specific endonuclease family.</text>
</comment>
<dbReference type="SUPFAM" id="SSF54060">
    <property type="entry name" value="His-Me finger endonucleases"/>
    <property type="match status" value="1"/>
</dbReference>
<name>A0A7D3T376_TRICA</name>
<dbReference type="SMART" id="SM00477">
    <property type="entry name" value="NUC"/>
    <property type="match status" value="1"/>
</dbReference>
<feature type="domain" description="ENPP1-3/EXOG-like endonuclease/phosphodiesterase" evidence="7">
    <location>
        <begin position="136"/>
        <end position="326"/>
    </location>
</feature>
<dbReference type="GO" id="GO:0003676">
    <property type="term" value="F:nucleic acid binding"/>
    <property type="evidence" value="ECO:0007669"/>
    <property type="project" value="InterPro"/>
</dbReference>
<evidence type="ECO:0000256" key="1">
    <source>
        <dbReference type="ARBA" id="ARBA00010052"/>
    </source>
</evidence>
<accession>A0A7D3T376</accession>
<dbReference type="PANTHER" id="PTHR13966:SF17">
    <property type="entry name" value="ENDONUCLEASE-RELATED"/>
    <property type="match status" value="1"/>
</dbReference>
<gene>
    <name evidence="9" type="primary">dsRNase4</name>
</gene>
<dbReference type="EMBL" id="MN167475">
    <property type="protein sequence ID" value="QJD55729.1"/>
    <property type="molecule type" value="mRNA"/>
</dbReference>
<reference evidence="9" key="1">
    <citation type="submission" date="2019-07" db="EMBL/GenBank/DDBJ databases">
        <authorList>
            <person name="Peng Y."/>
            <person name="Han Z."/>
        </authorList>
    </citation>
    <scope>NUCLEOTIDE SEQUENCE</scope>
</reference>
<evidence type="ECO:0000256" key="3">
    <source>
        <dbReference type="ARBA" id="ARBA00022759"/>
    </source>
</evidence>
<dbReference type="GO" id="GO:0016787">
    <property type="term" value="F:hydrolase activity"/>
    <property type="evidence" value="ECO:0007669"/>
    <property type="project" value="InterPro"/>
</dbReference>
<proteinExistence type="evidence at transcript level"/>
<dbReference type="AlphaFoldDB" id="A0A7D3T376"/>
<feature type="active site" description="Proton acceptor" evidence="4">
    <location>
        <position position="199"/>
    </location>
</feature>
<evidence type="ECO:0000259" key="7">
    <source>
        <dbReference type="SMART" id="SM00477"/>
    </source>
</evidence>
<dbReference type="Gene3D" id="3.40.570.10">
    <property type="entry name" value="Extracellular Endonuclease, subunit A"/>
    <property type="match status" value="1"/>
</dbReference>
<dbReference type="InterPro" id="IPR040255">
    <property type="entry name" value="Non-specific_endonuclease"/>
</dbReference>
<evidence type="ECO:0000256" key="2">
    <source>
        <dbReference type="ARBA" id="ARBA00022722"/>
    </source>
</evidence>
<dbReference type="PANTHER" id="PTHR13966">
    <property type="entry name" value="ENDONUCLEASE RELATED"/>
    <property type="match status" value="1"/>
</dbReference>
<sequence length="358" mass="40476">MYVYMFLCFFALAIDNTIASCSFNLDSNLDGKSPLVIKNNDVLLPDNELGDVELSNYDQVQLLCSGSKNNLIQYHGYLVTATCRNGKFTLPNGNSYNFKVLKCQNTPMPHAQEIGRCNAGAKLISLGFTLGETNFLEKITLCFDAQRLTTYWSRNKLRPSSYSCQIHDRGSFKIDFFNAIHSTINPDEVYLHSTFDRGHLTPRCDFFTGPEKRMTFYYINVSPQNRKLNQGNWKTLEGVIRTASKGAKRTLVIYTGTTDTRKYLKKQIPIQRYFWKVVIDANSGEGIAFIGVNSVEDVPSPCLAVDCQQIMWLGSSRLRFSNISKGAIHCCAIDNLRNIPNIELPTLSEYRGGLLRNM</sequence>
<keyword evidence="5" id="KW-0479">Metal-binding</keyword>